<proteinExistence type="predicted"/>
<dbReference type="Proteomes" id="UP000034881">
    <property type="component" value="Unassembled WGS sequence"/>
</dbReference>
<evidence type="ECO:0000313" key="1">
    <source>
        <dbReference type="EMBL" id="KKR41705.1"/>
    </source>
</evidence>
<comment type="caution">
    <text evidence="1">The sequence shown here is derived from an EMBL/GenBank/DDBJ whole genome shotgun (WGS) entry which is preliminary data.</text>
</comment>
<accession>A0A0G0T3M6</accession>
<dbReference type="SUPFAM" id="SSF53335">
    <property type="entry name" value="S-adenosyl-L-methionine-dependent methyltransferases"/>
    <property type="match status" value="1"/>
</dbReference>
<dbReference type="InterPro" id="IPR029063">
    <property type="entry name" value="SAM-dependent_MTases_sf"/>
</dbReference>
<gene>
    <name evidence="1" type="ORF">UT77_C0007G0007</name>
</gene>
<reference evidence="1 2" key="1">
    <citation type="journal article" date="2015" name="Nature">
        <title>rRNA introns, odd ribosomes, and small enigmatic genomes across a large radiation of phyla.</title>
        <authorList>
            <person name="Brown C.T."/>
            <person name="Hug L.A."/>
            <person name="Thomas B.C."/>
            <person name="Sharon I."/>
            <person name="Castelle C.J."/>
            <person name="Singh A."/>
            <person name="Wilkins M.J."/>
            <person name="Williams K.H."/>
            <person name="Banfield J.F."/>
        </authorList>
    </citation>
    <scope>NUCLEOTIDE SEQUENCE [LARGE SCALE GENOMIC DNA]</scope>
</reference>
<evidence type="ECO:0000313" key="2">
    <source>
        <dbReference type="Proteomes" id="UP000034881"/>
    </source>
</evidence>
<sequence length="109" mass="12023">MKTEGYTPYDSIEAVEHCRETYSGFWKQFPRKAAVRFASLIKNSSDPSALVLCIGSGLGEEAELLTNLGLRPVCLDGAMEMAKTSHTKGFYSIRGTFLHLPFGQIFDGI</sequence>
<evidence type="ECO:0008006" key="3">
    <source>
        <dbReference type="Google" id="ProtNLM"/>
    </source>
</evidence>
<dbReference type="AlphaFoldDB" id="A0A0G0T3M6"/>
<protein>
    <recommendedName>
        <fullName evidence="3">Methyltransferase type 11</fullName>
    </recommendedName>
</protein>
<organism evidence="1 2">
    <name type="scientific">Candidatus Daviesbacteria bacterium GW2011_GWC2_40_12</name>
    <dbReference type="NCBI Taxonomy" id="1618431"/>
    <lineage>
        <taxon>Bacteria</taxon>
        <taxon>Candidatus Daviesiibacteriota</taxon>
    </lineage>
</organism>
<dbReference type="EMBL" id="LBYB01000007">
    <property type="protein sequence ID" value="KKR41705.1"/>
    <property type="molecule type" value="Genomic_DNA"/>
</dbReference>
<name>A0A0G0T3M6_9BACT</name>